<dbReference type="Pfam" id="PF00651">
    <property type="entry name" value="BTB"/>
    <property type="match status" value="1"/>
</dbReference>
<evidence type="ECO:0000313" key="3">
    <source>
        <dbReference type="EMBL" id="KAK3320351.1"/>
    </source>
</evidence>
<dbReference type="InterPro" id="IPR011333">
    <property type="entry name" value="SKP1/BTB/POZ_sf"/>
</dbReference>
<dbReference type="CDD" id="cd18186">
    <property type="entry name" value="BTB_POZ_ZBTB_KLHL-like"/>
    <property type="match status" value="1"/>
</dbReference>
<feature type="compositionally biased region" description="Polar residues" evidence="1">
    <location>
        <begin position="52"/>
        <end position="61"/>
    </location>
</feature>
<name>A0AAE0I8C6_9PEZI</name>
<sequence length="497" mass="54723">MANQASSVPAEVAPMKAAPKTATSMNAASKTTAAEIASPKKGATPRKRKISADSNNLQTNKPGEVVSNHNMAEPAQKKPRGRKQGAKAVNKDTSGLLARASGEAILESIEKPGDMGDTNAQAVDPHSDSPHKGLAPRGTRPAGSKPLGRPRKDVRAVPVAEAKNLTDEEKLAELRKKALKKAPVARQQPWSDNQVQRPFTEENLALLEMGRFADCEIVCLKRTWKVHKTILCTRSSWFAEKFNDDMTANQIALHQFPEQDVEAMVHYIYAGALDMAKHHPDQGTFLQYANLFTVGEYFGIPSLAEDALTLLGQFCDARLRDLCSYDVAKSGRHGIPDAAKSDASAFMADLFNAIWHSYAVTYPTRLRSLLASFVWAGRARLLHEQRAVFLDLATRCPLFGNDVFKLALGENTPRWLPSGDAVREICTGFDHSRRTQHPDRCEQCDEVFDDEVHKKALYNPFSVTLRPAAWCAPCVEKNPDMPLWRAGGDEEKKAAAE</sequence>
<reference evidence="3" key="1">
    <citation type="journal article" date="2023" name="Mol. Phylogenet. Evol.">
        <title>Genome-scale phylogeny and comparative genomics of the fungal order Sordariales.</title>
        <authorList>
            <person name="Hensen N."/>
            <person name="Bonometti L."/>
            <person name="Westerberg I."/>
            <person name="Brannstrom I.O."/>
            <person name="Guillou S."/>
            <person name="Cros-Aarteil S."/>
            <person name="Calhoun S."/>
            <person name="Haridas S."/>
            <person name="Kuo A."/>
            <person name="Mondo S."/>
            <person name="Pangilinan J."/>
            <person name="Riley R."/>
            <person name="LaButti K."/>
            <person name="Andreopoulos B."/>
            <person name="Lipzen A."/>
            <person name="Chen C."/>
            <person name="Yan M."/>
            <person name="Daum C."/>
            <person name="Ng V."/>
            <person name="Clum A."/>
            <person name="Steindorff A."/>
            <person name="Ohm R.A."/>
            <person name="Martin F."/>
            <person name="Silar P."/>
            <person name="Natvig D.O."/>
            <person name="Lalanne C."/>
            <person name="Gautier V."/>
            <person name="Ament-Velasquez S.L."/>
            <person name="Kruys A."/>
            <person name="Hutchinson M.I."/>
            <person name="Powell A.J."/>
            <person name="Barry K."/>
            <person name="Miller A.N."/>
            <person name="Grigoriev I.V."/>
            <person name="Debuchy R."/>
            <person name="Gladieux P."/>
            <person name="Hiltunen Thoren M."/>
            <person name="Johannesson H."/>
        </authorList>
    </citation>
    <scope>NUCLEOTIDE SEQUENCE</scope>
    <source>
        <strain evidence="3">SMH4131-1</strain>
    </source>
</reference>
<dbReference type="EMBL" id="JAUEPO010000006">
    <property type="protein sequence ID" value="KAK3320351.1"/>
    <property type="molecule type" value="Genomic_DNA"/>
</dbReference>
<evidence type="ECO:0000313" key="4">
    <source>
        <dbReference type="Proteomes" id="UP001286456"/>
    </source>
</evidence>
<organism evidence="3 4">
    <name type="scientific">Cercophora scortea</name>
    <dbReference type="NCBI Taxonomy" id="314031"/>
    <lineage>
        <taxon>Eukaryota</taxon>
        <taxon>Fungi</taxon>
        <taxon>Dikarya</taxon>
        <taxon>Ascomycota</taxon>
        <taxon>Pezizomycotina</taxon>
        <taxon>Sordariomycetes</taxon>
        <taxon>Sordariomycetidae</taxon>
        <taxon>Sordariales</taxon>
        <taxon>Lasiosphaeriaceae</taxon>
        <taxon>Cercophora</taxon>
    </lineage>
</organism>
<protein>
    <recommendedName>
        <fullName evidence="2">BTB domain-containing protein</fullName>
    </recommendedName>
</protein>
<evidence type="ECO:0000259" key="2">
    <source>
        <dbReference type="PROSITE" id="PS50097"/>
    </source>
</evidence>
<proteinExistence type="predicted"/>
<dbReference type="SUPFAM" id="SSF54695">
    <property type="entry name" value="POZ domain"/>
    <property type="match status" value="1"/>
</dbReference>
<dbReference type="AlphaFoldDB" id="A0AAE0I8C6"/>
<dbReference type="Gene3D" id="3.30.710.10">
    <property type="entry name" value="Potassium Channel Kv1.1, Chain A"/>
    <property type="match status" value="1"/>
</dbReference>
<dbReference type="InterPro" id="IPR000210">
    <property type="entry name" value="BTB/POZ_dom"/>
</dbReference>
<dbReference type="Proteomes" id="UP001286456">
    <property type="component" value="Unassembled WGS sequence"/>
</dbReference>
<comment type="caution">
    <text evidence="3">The sequence shown here is derived from an EMBL/GenBank/DDBJ whole genome shotgun (WGS) entry which is preliminary data.</text>
</comment>
<keyword evidence="4" id="KW-1185">Reference proteome</keyword>
<dbReference type="PROSITE" id="PS50097">
    <property type="entry name" value="BTB"/>
    <property type="match status" value="1"/>
</dbReference>
<reference evidence="3" key="2">
    <citation type="submission" date="2023-06" db="EMBL/GenBank/DDBJ databases">
        <authorList>
            <consortium name="Lawrence Berkeley National Laboratory"/>
            <person name="Haridas S."/>
            <person name="Hensen N."/>
            <person name="Bonometti L."/>
            <person name="Westerberg I."/>
            <person name="Brannstrom I.O."/>
            <person name="Guillou S."/>
            <person name="Cros-Aarteil S."/>
            <person name="Calhoun S."/>
            <person name="Kuo A."/>
            <person name="Mondo S."/>
            <person name="Pangilinan J."/>
            <person name="Riley R."/>
            <person name="Labutti K."/>
            <person name="Andreopoulos B."/>
            <person name="Lipzen A."/>
            <person name="Chen C."/>
            <person name="Yanf M."/>
            <person name="Daum C."/>
            <person name="Ng V."/>
            <person name="Clum A."/>
            <person name="Steindorff A."/>
            <person name="Ohm R."/>
            <person name="Martin F."/>
            <person name="Silar P."/>
            <person name="Natvig D."/>
            <person name="Lalanne C."/>
            <person name="Gautier V."/>
            <person name="Ament-Velasquez S.L."/>
            <person name="Kruys A."/>
            <person name="Hutchinson M.I."/>
            <person name="Powell A.J."/>
            <person name="Barry K."/>
            <person name="Miller A.N."/>
            <person name="Grigoriev I.V."/>
            <person name="Debuchy R."/>
            <person name="Gladieux P."/>
            <person name="Thoren M.H."/>
            <person name="Johannesson H."/>
        </authorList>
    </citation>
    <scope>NUCLEOTIDE SEQUENCE</scope>
    <source>
        <strain evidence="3">SMH4131-1</strain>
    </source>
</reference>
<gene>
    <name evidence="3" type="ORF">B0T19DRAFT_404855</name>
</gene>
<feature type="region of interest" description="Disordered" evidence="1">
    <location>
        <begin position="1"/>
        <end position="154"/>
    </location>
</feature>
<dbReference type="PANTHER" id="PTHR24413">
    <property type="entry name" value="SPECKLE-TYPE POZ PROTEIN"/>
    <property type="match status" value="1"/>
</dbReference>
<evidence type="ECO:0000256" key="1">
    <source>
        <dbReference type="SAM" id="MobiDB-lite"/>
    </source>
</evidence>
<accession>A0AAE0I8C6</accession>
<feature type="domain" description="BTB" evidence="2">
    <location>
        <begin position="213"/>
        <end position="277"/>
    </location>
</feature>
<feature type="compositionally biased region" description="Polar residues" evidence="1">
    <location>
        <begin position="21"/>
        <end position="32"/>
    </location>
</feature>
<dbReference type="SMART" id="SM00225">
    <property type="entry name" value="BTB"/>
    <property type="match status" value="1"/>
</dbReference>